<organism evidence="17 18">
    <name type="scientific">Cinara cedri</name>
    <dbReference type="NCBI Taxonomy" id="506608"/>
    <lineage>
        <taxon>Eukaryota</taxon>
        <taxon>Metazoa</taxon>
        <taxon>Ecdysozoa</taxon>
        <taxon>Arthropoda</taxon>
        <taxon>Hexapoda</taxon>
        <taxon>Insecta</taxon>
        <taxon>Pterygota</taxon>
        <taxon>Neoptera</taxon>
        <taxon>Paraneoptera</taxon>
        <taxon>Hemiptera</taxon>
        <taxon>Sternorrhyncha</taxon>
        <taxon>Aphidomorpha</taxon>
        <taxon>Aphidoidea</taxon>
        <taxon>Aphididae</taxon>
        <taxon>Lachninae</taxon>
        <taxon>Cinara</taxon>
    </lineage>
</organism>
<dbReference type="InterPro" id="IPR036236">
    <property type="entry name" value="Znf_C2H2_sf"/>
</dbReference>
<name>A0A5E4NN55_9HEMI</name>
<keyword evidence="7" id="KW-0862">Zinc</keyword>
<feature type="region of interest" description="Disordered" evidence="14">
    <location>
        <begin position="252"/>
        <end position="290"/>
    </location>
</feature>
<dbReference type="FunFam" id="3.30.160.60:FF:000075">
    <property type="entry name" value="Putative zinc finger protein 536"/>
    <property type="match status" value="1"/>
</dbReference>
<dbReference type="OrthoDB" id="8742770at2759"/>
<accession>A0A5E4NN55</accession>
<keyword evidence="10" id="KW-0010">Activator</keyword>
<feature type="domain" description="C2H2-type" evidence="15">
    <location>
        <begin position="647"/>
        <end position="674"/>
    </location>
</feature>
<dbReference type="AlphaFoldDB" id="A0A5E4NN55"/>
<evidence type="ECO:0000256" key="9">
    <source>
        <dbReference type="ARBA" id="ARBA00023125"/>
    </source>
</evidence>
<dbReference type="Proteomes" id="UP000325440">
    <property type="component" value="Unassembled WGS sequence"/>
</dbReference>
<evidence type="ECO:0000256" key="1">
    <source>
        <dbReference type="ARBA" id="ARBA00004123"/>
    </source>
</evidence>
<dbReference type="GO" id="GO:0045944">
    <property type="term" value="P:positive regulation of transcription by RNA polymerase II"/>
    <property type="evidence" value="ECO:0007669"/>
    <property type="project" value="TreeGrafter"/>
</dbReference>
<dbReference type="GO" id="GO:0030154">
    <property type="term" value="P:cell differentiation"/>
    <property type="evidence" value="ECO:0007669"/>
    <property type="project" value="UniProtKB-ARBA"/>
</dbReference>
<dbReference type="InterPro" id="IPR059121">
    <property type="entry name" value="CCHC_ZFPM2-like"/>
</dbReference>
<keyword evidence="11" id="KW-0804">Transcription</keyword>
<dbReference type="Gene3D" id="3.30.160.60">
    <property type="entry name" value="Classic Zinc Finger"/>
    <property type="match status" value="2"/>
</dbReference>
<feature type="domain" description="CCHC FOG-type" evidence="16">
    <location>
        <begin position="818"/>
        <end position="851"/>
    </location>
</feature>
<evidence type="ECO:0000256" key="5">
    <source>
        <dbReference type="ARBA" id="ARBA00022737"/>
    </source>
</evidence>
<keyword evidence="5" id="KW-0677">Repeat</keyword>
<feature type="domain" description="C2H2-type" evidence="15">
    <location>
        <begin position="87"/>
        <end position="110"/>
    </location>
</feature>
<evidence type="ECO:0000256" key="10">
    <source>
        <dbReference type="ARBA" id="ARBA00023159"/>
    </source>
</evidence>
<dbReference type="GO" id="GO:0009653">
    <property type="term" value="P:anatomical structure morphogenesis"/>
    <property type="evidence" value="ECO:0007669"/>
    <property type="project" value="UniProtKB-ARBA"/>
</dbReference>
<dbReference type="InterPro" id="IPR039746">
    <property type="entry name" value="FOG"/>
</dbReference>
<feature type="domain" description="C2H2-type" evidence="15">
    <location>
        <begin position="582"/>
        <end position="609"/>
    </location>
</feature>
<reference evidence="17 18" key="1">
    <citation type="submission" date="2019-08" db="EMBL/GenBank/DDBJ databases">
        <authorList>
            <person name="Alioto T."/>
            <person name="Alioto T."/>
            <person name="Gomez Garrido J."/>
        </authorList>
    </citation>
    <scope>NUCLEOTIDE SEQUENCE [LARGE SCALE GENOMIC DNA]</scope>
</reference>
<keyword evidence="9" id="KW-0238">DNA-binding</keyword>
<dbReference type="Pfam" id="PF00096">
    <property type="entry name" value="zf-C2H2"/>
    <property type="match status" value="2"/>
</dbReference>
<keyword evidence="6 13" id="KW-0863">Zinc-finger</keyword>
<evidence type="ECO:0000256" key="13">
    <source>
        <dbReference type="PROSITE-ProRule" id="PRU00042"/>
    </source>
</evidence>
<evidence type="ECO:0000256" key="4">
    <source>
        <dbReference type="ARBA" id="ARBA00022723"/>
    </source>
</evidence>
<sequence length="866" mass="94602">MVAINAPRAIQIFICNPCGIRFSSLSTLDAHQTYYCSRRHKKDPESDEMKLPTVVIESDEMAMGNDTDSCPSSVEPSNKSVRTGKQYKCPHCNYSADKKVSLNRHMRMHSISPVPSIQSPPCLTDGAAADPSAVDRYCQNCDIRFSNQRTYQAHKTHYCNTRHVVKPMPPISPMPNNTSSPTSIVPTYLALPTNPIIVVPYALVQNASVLPALSDVVPSPPTDTACILLSDGTLQPIAQAFMPTKFNAIAKNINNNNNNNNSSNNNNNNNNNNTSIHRNNSQSPPEVFFSPPKKVEIVNHQEVKRPIAQSSSPLDLRLNRVAKPSHDISTDGEEEKENRLSDGNITDAEDIVCAPSIPCMILSPSSSPPSGNKTPQQRSVVQPPINGIIQKPQTLEVFDGPERNGKFSVSSLLHMTNKLENMKQESVGEVQPPPAVVQRYNMQMHHKSRNVVVPTGPVLPSGIMQRNDLLNQGGLPYFTSEMTLRLATNPVPDSIPTTHQFFLKQGPSKCESCNIVFCKYENFLAHKKHYCASRPPQNDVDDADKTSPEGSPGPKPLTVTSPQSSKDSVSPTPTLKPPMIQFICSTCGVKFSSFDNLTTHQSFYCPNRMTGTQDQADKSLLHLKACPKCKMSVIEGSHHQCQAANCWKCPVCGAVRTTASAAQKHLDNHNGIKAFMCTICQYKGNTLRGLRTHIRMHFNKRLIPDLMEEDYVSCVIDENSVSSTADAGAKTPDDKPLPPHQATVKVTGGRGDDEPPARELVIVKQEPSNGSATGASSDVPENSYESSGVGGVSGGHPEPDVQPAAAADRPPSVGGNNRQLMTTKYCKACDISFNYLSTFIAHKKYYCRNSAEYKCKAENAKAATVT</sequence>
<evidence type="ECO:0000313" key="17">
    <source>
        <dbReference type="EMBL" id="VVC45220.1"/>
    </source>
</evidence>
<dbReference type="EMBL" id="CABPRJ010002397">
    <property type="protein sequence ID" value="VVC45220.1"/>
    <property type="molecule type" value="Genomic_DNA"/>
</dbReference>
<dbReference type="PANTHER" id="PTHR12958">
    <property type="entry name" value="FRIEND OF GATA2-RELATED"/>
    <property type="match status" value="1"/>
</dbReference>
<dbReference type="GO" id="GO:0007507">
    <property type="term" value="P:heart development"/>
    <property type="evidence" value="ECO:0007669"/>
    <property type="project" value="TreeGrafter"/>
</dbReference>
<feature type="domain" description="CCHC FOG-type" evidence="16">
    <location>
        <begin position="130"/>
        <end position="163"/>
    </location>
</feature>
<gene>
    <name evidence="17" type="ORF">CINCED_3A005310</name>
</gene>
<dbReference type="GO" id="GO:0061629">
    <property type="term" value="F:RNA polymerase II-specific DNA-binding transcription factor binding"/>
    <property type="evidence" value="ECO:0007669"/>
    <property type="project" value="InterPro"/>
</dbReference>
<dbReference type="PROSITE" id="PS51810">
    <property type="entry name" value="ZF_CCHC_FOG"/>
    <property type="match status" value="5"/>
</dbReference>
<dbReference type="PANTHER" id="PTHR12958:SF3">
    <property type="entry name" value="ZINC FINGER PROTEIN USH"/>
    <property type="match status" value="1"/>
</dbReference>
<evidence type="ECO:0000259" key="16">
    <source>
        <dbReference type="PROSITE" id="PS51810"/>
    </source>
</evidence>
<keyword evidence="8" id="KW-0805">Transcription regulation</keyword>
<dbReference type="SMART" id="SM00355">
    <property type="entry name" value="ZnF_C2H2"/>
    <property type="match status" value="7"/>
</dbReference>
<evidence type="ECO:0000256" key="3">
    <source>
        <dbReference type="ARBA" id="ARBA00022491"/>
    </source>
</evidence>
<evidence type="ECO:0000256" key="14">
    <source>
        <dbReference type="SAM" id="MobiDB-lite"/>
    </source>
</evidence>
<feature type="region of interest" description="Disordered" evidence="14">
    <location>
        <begin position="303"/>
        <end position="342"/>
    </location>
</feature>
<feature type="domain" description="C2H2-type" evidence="15">
    <location>
        <begin position="13"/>
        <end position="40"/>
    </location>
</feature>
<comment type="subcellular location">
    <subcellularLocation>
        <location evidence="1">Nucleus</location>
    </subcellularLocation>
</comment>
<evidence type="ECO:0000256" key="12">
    <source>
        <dbReference type="ARBA" id="ARBA00023242"/>
    </source>
</evidence>
<dbReference type="PROSITE" id="PS50157">
    <property type="entry name" value="ZINC_FINGER_C2H2_2"/>
    <property type="match status" value="4"/>
</dbReference>
<keyword evidence="18" id="KW-1185">Reference proteome</keyword>
<comment type="similarity">
    <text evidence="2">Belongs to the krueppel C2H2-type zinc-finger protein family.</text>
</comment>
<evidence type="ECO:0000259" key="15">
    <source>
        <dbReference type="PROSITE" id="PS50157"/>
    </source>
</evidence>
<evidence type="ECO:0000256" key="6">
    <source>
        <dbReference type="ARBA" id="ARBA00022771"/>
    </source>
</evidence>
<feature type="region of interest" description="Disordered" evidence="14">
    <location>
        <begin position="534"/>
        <end position="574"/>
    </location>
</feature>
<dbReference type="GO" id="GO:0003677">
    <property type="term" value="F:DNA binding"/>
    <property type="evidence" value="ECO:0007669"/>
    <property type="project" value="UniProtKB-KW"/>
</dbReference>
<keyword evidence="3" id="KW-0678">Repressor</keyword>
<dbReference type="SUPFAM" id="SSF57667">
    <property type="entry name" value="beta-beta-alpha zinc fingers"/>
    <property type="match status" value="6"/>
</dbReference>
<evidence type="ECO:0000256" key="11">
    <source>
        <dbReference type="ARBA" id="ARBA00023163"/>
    </source>
</evidence>
<feature type="compositionally biased region" description="Polar residues" evidence="14">
    <location>
        <begin position="766"/>
        <end position="785"/>
    </location>
</feature>
<evidence type="ECO:0000313" key="18">
    <source>
        <dbReference type="Proteomes" id="UP000325440"/>
    </source>
</evidence>
<feature type="domain" description="CCHC FOG-type" evidence="16">
    <location>
        <begin position="576"/>
        <end position="609"/>
    </location>
</feature>
<keyword evidence="4" id="KW-0479">Metal-binding</keyword>
<feature type="domain" description="CCHC FOG-type" evidence="16">
    <location>
        <begin position="7"/>
        <end position="40"/>
    </location>
</feature>
<feature type="compositionally biased region" description="Low complexity" evidence="14">
    <location>
        <begin position="252"/>
        <end position="281"/>
    </location>
</feature>
<dbReference type="InterPro" id="IPR013087">
    <property type="entry name" value="Znf_C2H2_type"/>
</dbReference>
<protein>
    <submittedName>
        <fullName evidence="17">Zinc finger C2H2-type,Zinc finger CCHC FOG-type</fullName>
    </submittedName>
</protein>
<evidence type="ECO:0000256" key="7">
    <source>
        <dbReference type="ARBA" id="ARBA00022833"/>
    </source>
</evidence>
<feature type="compositionally biased region" description="Polar residues" evidence="14">
    <location>
        <begin position="558"/>
        <end position="573"/>
    </location>
</feature>
<keyword evidence="12" id="KW-0539">Nucleus</keyword>
<evidence type="ECO:0000256" key="8">
    <source>
        <dbReference type="ARBA" id="ARBA00023015"/>
    </source>
</evidence>
<proteinExistence type="inferred from homology"/>
<dbReference type="GO" id="GO:0000122">
    <property type="term" value="P:negative regulation of transcription by RNA polymerase II"/>
    <property type="evidence" value="ECO:0007669"/>
    <property type="project" value="TreeGrafter"/>
</dbReference>
<dbReference type="Pfam" id="PF25445">
    <property type="entry name" value="CCHC_ZFPM2"/>
    <property type="match status" value="1"/>
</dbReference>
<dbReference type="GO" id="GO:0005634">
    <property type="term" value="C:nucleus"/>
    <property type="evidence" value="ECO:0007669"/>
    <property type="project" value="UniProtKB-SubCell"/>
</dbReference>
<dbReference type="GO" id="GO:0008270">
    <property type="term" value="F:zinc ion binding"/>
    <property type="evidence" value="ECO:0007669"/>
    <property type="project" value="UniProtKB-KW"/>
</dbReference>
<feature type="region of interest" description="Disordered" evidence="14">
    <location>
        <begin position="724"/>
        <end position="817"/>
    </location>
</feature>
<dbReference type="InterPro" id="IPR034731">
    <property type="entry name" value="Znf_CCHC_FOG"/>
</dbReference>
<feature type="domain" description="CCHC FOG-type" evidence="16">
    <location>
        <begin position="502"/>
        <end position="535"/>
    </location>
</feature>
<evidence type="ECO:0000256" key="2">
    <source>
        <dbReference type="ARBA" id="ARBA00006991"/>
    </source>
</evidence>